<keyword evidence="12 17" id="KW-0012">Acyltransferase</keyword>
<evidence type="ECO:0000256" key="13">
    <source>
        <dbReference type="ARBA" id="ARBA00023316"/>
    </source>
</evidence>
<evidence type="ECO:0000256" key="9">
    <source>
        <dbReference type="ARBA" id="ARBA00022960"/>
    </source>
</evidence>
<evidence type="ECO:0000256" key="5">
    <source>
        <dbReference type="ARBA" id="ARBA00022695"/>
    </source>
</evidence>
<feature type="binding site" evidence="17">
    <location>
        <position position="81"/>
    </location>
    <ligand>
        <name>UDP-N-acetyl-alpha-D-glucosamine</name>
        <dbReference type="ChEBI" id="CHEBI:57705"/>
    </ligand>
</feature>
<comment type="cofactor">
    <cofactor evidence="17">
        <name>Mg(2+)</name>
        <dbReference type="ChEBI" id="CHEBI:18420"/>
    </cofactor>
    <text evidence="17">Binds 1 Mg(2+) ion per subunit.</text>
</comment>
<evidence type="ECO:0000259" key="18">
    <source>
        <dbReference type="Pfam" id="PF00483"/>
    </source>
</evidence>
<evidence type="ECO:0000313" key="20">
    <source>
        <dbReference type="Proteomes" id="UP001160334"/>
    </source>
</evidence>
<dbReference type="EMBL" id="JARXVC010000014">
    <property type="protein sequence ID" value="MDH6283455.1"/>
    <property type="molecule type" value="Genomic_DNA"/>
</dbReference>
<dbReference type="NCBIfam" id="TIGR01173">
    <property type="entry name" value="glmU"/>
    <property type="match status" value="1"/>
</dbReference>
<feature type="binding site" evidence="17">
    <location>
        <position position="165"/>
    </location>
    <ligand>
        <name>UDP-N-acetyl-alpha-D-glucosamine</name>
        <dbReference type="ChEBI" id="CHEBI:57705"/>
    </ligand>
</feature>
<evidence type="ECO:0000256" key="12">
    <source>
        <dbReference type="ARBA" id="ARBA00023315"/>
    </source>
</evidence>
<feature type="region of interest" description="Pyrophosphorylase" evidence="17">
    <location>
        <begin position="1"/>
        <end position="240"/>
    </location>
</feature>
<feature type="binding site" evidence="17">
    <location>
        <position position="387"/>
    </location>
    <ligand>
        <name>UDP-N-acetyl-alpha-D-glucosamine</name>
        <dbReference type="ChEBI" id="CHEBI:57705"/>
    </ligand>
</feature>
<evidence type="ECO:0000256" key="16">
    <source>
        <dbReference type="ARBA" id="ARBA00049628"/>
    </source>
</evidence>
<dbReference type="InterPro" id="IPR005835">
    <property type="entry name" value="NTP_transferase_dom"/>
</dbReference>
<comment type="pathway">
    <text evidence="1 17">Nucleotide-sugar biosynthesis; UDP-N-acetyl-alpha-D-glucosamine biosynthesis; N-acetyl-alpha-D-glucosamine 1-phosphate from alpha-D-glucosamine 6-phosphate (route II): step 2/2.</text>
</comment>
<comment type="function">
    <text evidence="16 17">Catalyzes the last two sequential reactions in the de novo biosynthetic pathway for UDP-N-acetylglucosamine (UDP-GlcNAc). The C-terminal domain catalyzes the transfer of acetyl group from acetyl coenzyme A to glucosamine-1-phosphate (GlcN-1-P) to produce N-acetylglucosamine-1-phosphate (GlcNAc-1-P), which is converted into UDP-GlcNAc by the transfer of uridine 5-monophosphate (from uridine 5-triphosphate), a reaction catalyzed by the N-terminal domain.</text>
</comment>
<feature type="active site" description="Proton acceptor" evidence="17">
    <location>
        <position position="373"/>
    </location>
</feature>
<feature type="binding site" evidence="17">
    <location>
        <position position="24"/>
    </location>
    <ligand>
        <name>UDP-N-acetyl-alpha-D-glucosamine</name>
        <dbReference type="ChEBI" id="CHEBI:57705"/>
    </ligand>
</feature>
<dbReference type="RefSeq" id="WP_280762726.1">
    <property type="nucleotide sequence ID" value="NZ_JARXVC010000014.1"/>
</dbReference>
<feature type="binding site" evidence="17">
    <location>
        <begin position="86"/>
        <end position="87"/>
    </location>
    <ligand>
        <name>UDP-N-acetyl-alpha-D-glucosamine</name>
        <dbReference type="ChEBI" id="CHEBI:57705"/>
    </ligand>
</feature>
<feature type="binding site" evidence="17">
    <location>
        <position position="361"/>
    </location>
    <ligand>
        <name>UDP-N-acetyl-alpha-D-glucosamine</name>
        <dbReference type="ChEBI" id="CHEBI:57705"/>
    </ligand>
</feature>
<dbReference type="Pfam" id="PF00483">
    <property type="entry name" value="NTP_transferase"/>
    <property type="match status" value="1"/>
</dbReference>
<feature type="binding site" evidence="17">
    <location>
        <position position="376"/>
    </location>
    <ligand>
        <name>UDP-N-acetyl-alpha-D-glucosamine</name>
        <dbReference type="ChEBI" id="CHEBI:57705"/>
    </ligand>
</feature>
<dbReference type="HAMAP" id="MF_01631">
    <property type="entry name" value="GlmU"/>
    <property type="match status" value="1"/>
</dbReference>
<evidence type="ECO:0000256" key="2">
    <source>
        <dbReference type="ARBA" id="ARBA00005208"/>
    </source>
</evidence>
<gene>
    <name evidence="17" type="primary">glmU</name>
    <name evidence="19" type="ORF">M2280_004703</name>
</gene>
<evidence type="ECO:0000256" key="3">
    <source>
        <dbReference type="ARBA" id="ARBA00022490"/>
    </source>
</evidence>
<accession>A0ABT6MGK4</accession>
<evidence type="ECO:0000256" key="11">
    <source>
        <dbReference type="ARBA" id="ARBA00023268"/>
    </source>
</evidence>
<dbReference type="EC" id="2.7.7.23" evidence="17"/>
<feature type="region of interest" description="N-acetyltransferase" evidence="17">
    <location>
        <begin position="262"/>
        <end position="492"/>
    </location>
</feature>
<organism evidence="19 20">
    <name type="scientific">Prescottella agglutinans</name>
    <dbReference type="NCBI Taxonomy" id="1644129"/>
    <lineage>
        <taxon>Bacteria</taxon>
        <taxon>Bacillati</taxon>
        <taxon>Actinomycetota</taxon>
        <taxon>Actinomycetes</taxon>
        <taxon>Mycobacteriales</taxon>
        <taxon>Nocardiaceae</taxon>
        <taxon>Prescottella</taxon>
    </lineage>
</organism>
<dbReference type="Gene3D" id="2.160.10.10">
    <property type="entry name" value="Hexapeptide repeat proteins"/>
    <property type="match status" value="1"/>
</dbReference>
<dbReference type="CDD" id="cd03353">
    <property type="entry name" value="LbH_GlmU_C"/>
    <property type="match status" value="1"/>
</dbReference>
<feature type="binding site" evidence="17">
    <location>
        <position position="238"/>
    </location>
    <ligand>
        <name>UDP-N-acetyl-alpha-D-glucosamine</name>
        <dbReference type="ChEBI" id="CHEBI:57705"/>
    </ligand>
</feature>
<keyword evidence="9 17" id="KW-0133">Cell shape</keyword>
<keyword evidence="5 17" id="KW-0548">Nucleotidyltransferase</keyword>
<comment type="caution">
    <text evidence="19">The sequence shown here is derived from an EMBL/GenBank/DDBJ whole genome shotgun (WGS) entry which is preliminary data.</text>
</comment>
<feature type="binding site" evidence="17">
    <location>
        <begin position="396"/>
        <end position="397"/>
    </location>
    <ligand>
        <name>acetyl-CoA</name>
        <dbReference type="ChEBI" id="CHEBI:57288"/>
    </ligand>
</feature>
<sequence>MPPQTAVIVLAAGAGTRMRSKTPKVLHTLAGRSMLAHSLHAAAAVDPTELVTVIGHDREAVAAAVDEVAKDLGRAVATAVQDEQNGTGHAVGCGLTALPDDFDGTVLVTAADVPLLDADTLRALVGTHTAEPAAAVTVLTSTAPDPTGYGRILRTTDGEVAAIVEQADATEAQLAITEVNSGVYAFDAATLRAALASLSADNAQGELYLTDVIAIARQAGKTVRGQHIADNHLVAGANDRVQLATLAKELNRRILERHMRAGVTVEDPSSTWVDVAVTMGRDVTLRPGVQLRGTTSIGEDAVIGPDTTLTDVTVGEGASVVRTHGDDAVIGPDATVGPYTYLRPGTVLGASGKLGAFVETKNADIGAHSKVPHLTYVGDATVGEHSNIGASSVFVNYDGVNKSRTVVGSHVRTGSDTMFVAPVRVGDGAYTGAGTVLRNNVPPGALAVSGGKQRNIEGWVQRNRPGTPAAEAAELALQQESDRQEPKDGEDQ</sequence>
<feature type="domain" description="Nucleotidyl transferase" evidence="18">
    <location>
        <begin position="7"/>
        <end position="223"/>
    </location>
</feature>
<dbReference type="InterPro" id="IPR038009">
    <property type="entry name" value="GlmU_C_LbH"/>
</dbReference>
<comment type="caution">
    <text evidence="17">Lacks conserved residue(s) required for the propagation of feature annotation.</text>
</comment>
<dbReference type="InterPro" id="IPR005882">
    <property type="entry name" value="Bifunctional_GlmU"/>
</dbReference>
<proteinExistence type="inferred from homology"/>
<dbReference type="SUPFAM" id="SSF53448">
    <property type="entry name" value="Nucleotide-diphospho-sugar transferases"/>
    <property type="match status" value="1"/>
</dbReference>
<keyword evidence="3 17" id="KW-0963">Cytoplasm</keyword>
<dbReference type="InterPro" id="IPR011004">
    <property type="entry name" value="Trimer_LpxA-like_sf"/>
</dbReference>
<dbReference type="GO" id="GO:0019134">
    <property type="term" value="F:glucosamine-1-phosphate N-acetyltransferase activity"/>
    <property type="evidence" value="ECO:0007669"/>
    <property type="project" value="UniProtKB-EC"/>
</dbReference>
<dbReference type="GO" id="GO:0003977">
    <property type="term" value="F:UDP-N-acetylglucosamine diphosphorylase activity"/>
    <property type="evidence" value="ECO:0007669"/>
    <property type="project" value="UniProtKB-EC"/>
</dbReference>
<keyword evidence="8 17" id="KW-0460">Magnesium</keyword>
<comment type="pathway">
    <text evidence="17">Bacterial outer membrane biogenesis; LPS lipid A biosynthesis.</text>
</comment>
<evidence type="ECO:0000313" key="19">
    <source>
        <dbReference type="EMBL" id="MDH6283455.1"/>
    </source>
</evidence>
<comment type="similarity">
    <text evidence="17">In the N-terminal section; belongs to the N-acetylglucosamine-1-phosphate uridyltransferase family.</text>
</comment>
<evidence type="ECO:0000256" key="8">
    <source>
        <dbReference type="ARBA" id="ARBA00022842"/>
    </source>
</evidence>
<reference evidence="19 20" key="1">
    <citation type="submission" date="2023-04" db="EMBL/GenBank/DDBJ databases">
        <title>Forest soil microbial communities from Buena Vista Peninsula, Colon Province, Panama.</title>
        <authorList>
            <person name="Bouskill N."/>
        </authorList>
    </citation>
    <scope>NUCLEOTIDE SEQUENCE [LARGE SCALE GENOMIC DNA]</scope>
    <source>
        <strain evidence="19 20">CFH S0262</strain>
    </source>
</reference>
<evidence type="ECO:0000256" key="15">
    <source>
        <dbReference type="ARBA" id="ARBA00048493"/>
    </source>
</evidence>
<name>A0ABT6MGK4_9NOCA</name>
<keyword evidence="6 17" id="KW-0479">Metal-binding</keyword>
<evidence type="ECO:0000256" key="1">
    <source>
        <dbReference type="ARBA" id="ARBA00005166"/>
    </source>
</evidence>
<comment type="pathway">
    <text evidence="2 17">Nucleotide-sugar biosynthesis; UDP-N-acetyl-alpha-D-glucosamine biosynthesis; UDP-N-acetyl-alpha-D-glucosamine from N-acetyl-alpha-D-glucosamine 1-phosphate: step 1/1.</text>
</comment>
<evidence type="ECO:0000256" key="14">
    <source>
        <dbReference type="ARBA" id="ARBA00048247"/>
    </source>
</evidence>
<feature type="binding site" evidence="17">
    <location>
        <position position="180"/>
    </location>
    <ligand>
        <name>UDP-N-acetyl-alpha-D-glucosamine</name>
        <dbReference type="ChEBI" id="CHEBI:57705"/>
    </ligand>
</feature>
<dbReference type="CDD" id="cd02540">
    <property type="entry name" value="GT2_GlmU_N_bac"/>
    <property type="match status" value="1"/>
</dbReference>
<feature type="binding site" evidence="17">
    <location>
        <position position="343"/>
    </location>
    <ligand>
        <name>UDP-N-acetyl-alpha-D-glucosamine</name>
        <dbReference type="ChEBI" id="CHEBI:57705"/>
    </ligand>
</feature>
<dbReference type="InterPro" id="IPR029044">
    <property type="entry name" value="Nucleotide-diphossugar_trans"/>
</dbReference>
<dbReference type="PANTHER" id="PTHR43584:SF3">
    <property type="entry name" value="BIFUNCTIONAL PROTEIN GLMU"/>
    <property type="match status" value="1"/>
</dbReference>
<evidence type="ECO:0000256" key="17">
    <source>
        <dbReference type="HAMAP-Rule" id="MF_01631"/>
    </source>
</evidence>
<dbReference type="PANTHER" id="PTHR43584">
    <property type="entry name" value="NUCLEOTIDYL TRANSFERASE"/>
    <property type="match status" value="1"/>
</dbReference>
<comment type="similarity">
    <text evidence="17">In the C-terminal section; belongs to the transferase hexapeptide repeat family.</text>
</comment>
<feature type="binding site" evidence="17">
    <location>
        <position position="150"/>
    </location>
    <ligand>
        <name>UDP-N-acetyl-alpha-D-glucosamine</name>
        <dbReference type="ChEBI" id="CHEBI:57705"/>
    </ligand>
</feature>
<keyword evidence="20" id="KW-1185">Reference proteome</keyword>
<dbReference type="SUPFAM" id="SSF51161">
    <property type="entry name" value="Trimeric LpxA-like enzymes"/>
    <property type="match status" value="1"/>
</dbReference>
<keyword evidence="10 17" id="KW-0573">Peptidoglycan synthesis</keyword>
<keyword evidence="13 17" id="KW-0961">Cell wall biogenesis/degradation</keyword>
<evidence type="ECO:0000256" key="6">
    <source>
        <dbReference type="ARBA" id="ARBA00022723"/>
    </source>
</evidence>
<comment type="subcellular location">
    <subcellularLocation>
        <location evidence="17">Cytoplasm</location>
    </subcellularLocation>
</comment>
<comment type="subunit">
    <text evidence="17">Homotrimer.</text>
</comment>
<feature type="binding site" evidence="17">
    <location>
        <position position="415"/>
    </location>
    <ligand>
        <name>acetyl-CoA</name>
        <dbReference type="ChEBI" id="CHEBI:57288"/>
    </ligand>
</feature>
<dbReference type="EC" id="2.3.1.157" evidence="17"/>
<feature type="region of interest" description="Linker" evidence="17">
    <location>
        <begin position="241"/>
        <end position="261"/>
    </location>
</feature>
<evidence type="ECO:0000256" key="10">
    <source>
        <dbReference type="ARBA" id="ARBA00022984"/>
    </source>
</evidence>
<dbReference type="Gene3D" id="3.90.550.10">
    <property type="entry name" value="Spore Coat Polysaccharide Biosynthesis Protein SpsA, Chain A"/>
    <property type="match status" value="1"/>
</dbReference>
<evidence type="ECO:0000256" key="4">
    <source>
        <dbReference type="ARBA" id="ARBA00022679"/>
    </source>
</evidence>
<keyword evidence="7 17" id="KW-0677">Repeat</keyword>
<dbReference type="NCBIfam" id="NF010932">
    <property type="entry name" value="PRK14352.1"/>
    <property type="match status" value="1"/>
</dbReference>
<feature type="binding site" evidence="17">
    <location>
        <position position="112"/>
    </location>
    <ligand>
        <name>Mg(2+)</name>
        <dbReference type="ChEBI" id="CHEBI:18420"/>
    </ligand>
</feature>
<evidence type="ECO:0000256" key="7">
    <source>
        <dbReference type="ARBA" id="ARBA00022737"/>
    </source>
</evidence>
<feature type="binding site" evidence="17">
    <location>
        <position position="238"/>
    </location>
    <ligand>
        <name>Mg(2+)</name>
        <dbReference type="ChEBI" id="CHEBI:18420"/>
    </ligand>
</feature>
<comment type="catalytic activity">
    <reaction evidence="15 17">
        <text>N-acetyl-alpha-D-glucosamine 1-phosphate + UTP + H(+) = UDP-N-acetyl-alpha-D-glucosamine + diphosphate</text>
        <dbReference type="Rhea" id="RHEA:13509"/>
        <dbReference type="ChEBI" id="CHEBI:15378"/>
        <dbReference type="ChEBI" id="CHEBI:33019"/>
        <dbReference type="ChEBI" id="CHEBI:46398"/>
        <dbReference type="ChEBI" id="CHEBI:57705"/>
        <dbReference type="ChEBI" id="CHEBI:57776"/>
        <dbReference type="EC" id="2.7.7.23"/>
    </reaction>
</comment>
<dbReference type="Proteomes" id="UP001160334">
    <property type="component" value="Unassembled WGS sequence"/>
</dbReference>
<dbReference type="InterPro" id="IPR050065">
    <property type="entry name" value="GlmU-like"/>
</dbReference>
<protein>
    <recommendedName>
        <fullName evidence="17">Bifunctional protein GlmU</fullName>
    </recommendedName>
    <domain>
        <recommendedName>
            <fullName evidence="17">UDP-N-acetylglucosamine pyrophosphorylase</fullName>
            <ecNumber evidence="17">2.7.7.23</ecNumber>
        </recommendedName>
        <alternativeName>
            <fullName evidence="17">N-acetylglucosamine-1-phosphate uridyltransferase</fullName>
        </alternativeName>
    </domain>
    <domain>
        <recommendedName>
            <fullName evidence="17">Glucosamine-1-phosphate N-acetyltransferase</fullName>
            <ecNumber evidence="17">2.3.1.157</ecNumber>
        </recommendedName>
    </domain>
</protein>
<keyword evidence="4 17" id="KW-0808">Transferase</keyword>
<keyword evidence="11 17" id="KW-0511">Multifunctional enzyme</keyword>
<comment type="catalytic activity">
    <reaction evidence="14 17">
        <text>alpha-D-glucosamine 1-phosphate + acetyl-CoA = N-acetyl-alpha-D-glucosamine 1-phosphate + CoA + H(+)</text>
        <dbReference type="Rhea" id="RHEA:13725"/>
        <dbReference type="ChEBI" id="CHEBI:15378"/>
        <dbReference type="ChEBI" id="CHEBI:57287"/>
        <dbReference type="ChEBI" id="CHEBI:57288"/>
        <dbReference type="ChEBI" id="CHEBI:57776"/>
        <dbReference type="ChEBI" id="CHEBI:58516"/>
        <dbReference type="EC" id="2.3.1.157"/>
    </reaction>
</comment>
<feature type="binding site" evidence="17">
    <location>
        <position position="433"/>
    </location>
    <ligand>
        <name>acetyl-CoA</name>
        <dbReference type="ChEBI" id="CHEBI:57288"/>
    </ligand>
</feature>
<feature type="binding site" evidence="17">
    <location>
        <begin position="10"/>
        <end position="13"/>
    </location>
    <ligand>
        <name>UDP-N-acetyl-alpha-D-glucosamine</name>
        <dbReference type="ChEBI" id="CHEBI:57705"/>
    </ligand>
</feature>
<feature type="binding site" evidence="17">
    <location>
        <position position="390"/>
    </location>
    <ligand>
        <name>acetyl-CoA</name>
        <dbReference type="ChEBI" id="CHEBI:57288"/>
    </ligand>
</feature>